<dbReference type="InterPro" id="IPR036388">
    <property type="entry name" value="WH-like_DNA-bd_sf"/>
</dbReference>
<dbReference type="PANTHER" id="PTHR34293:SF1">
    <property type="entry name" value="HTH-TYPE TRANSCRIPTIONAL REGULATOR TRMBL2"/>
    <property type="match status" value="1"/>
</dbReference>
<dbReference type="Gene3D" id="1.10.10.10">
    <property type="entry name" value="Winged helix-like DNA-binding domain superfamily/Winged helix DNA-binding domain"/>
    <property type="match status" value="1"/>
</dbReference>
<evidence type="ECO:0000259" key="1">
    <source>
        <dbReference type="SMART" id="SM00421"/>
    </source>
</evidence>
<reference evidence="2 3" key="1">
    <citation type="submission" date="2020-07" db="EMBL/GenBank/DDBJ databases">
        <title>Sequencing the genomes of 1000 actinobacteria strains.</title>
        <authorList>
            <person name="Klenk H.-P."/>
        </authorList>
    </citation>
    <scope>NUCLEOTIDE SEQUENCE [LARGE SCALE GENOMIC DNA]</scope>
    <source>
        <strain evidence="2 3">DSM 22083</strain>
    </source>
</reference>
<comment type="caution">
    <text evidence="2">The sequence shown here is derived from an EMBL/GenBank/DDBJ whole genome shotgun (WGS) entry which is preliminary data.</text>
</comment>
<dbReference type="InterPro" id="IPR000792">
    <property type="entry name" value="Tscrpt_reg_LuxR_C"/>
</dbReference>
<dbReference type="InterPro" id="IPR016032">
    <property type="entry name" value="Sig_transdc_resp-reg_C-effctor"/>
</dbReference>
<dbReference type="InterPro" id="IPR051797">
    <property type="entry name" value="TrmB-like"/>
</dbReference>
<name>A0A7Y9LCD3_9ACTN</name>
<evidence type="ECO:0000313" key="2">
    <source>
        <dbReference type="EMBL" id="NYE70786.1"/>
    </source>
</evidence>
<keyword evidence="3" id="KW-1185">Reference proteome</keyword>
<dbReference type="PANTHER" id="PTHR34293">
    <property type="entry name" value="HTH-TYPE TRANSCRIPTIONAL REGULATOR TRMBL2"/>
    <property type="match status" value="1"/>
</dbReference>
<dbReference type="Pfam" id="PF13384">
    <property type="entry name" value="HTH_23"/>
    <property type="match status" value="1"/>
</dbReference>
<sequence>MDGVAGSQSEYLAPFEVSRAAEELYGELLRTPGGGDRIDHDAVAELTRVGLVRAEDGGVVAVPVRLAVERWVIEQEARIRRARLAASHYASIQGTTSGGFLEVIRGIDQAREAMHQVETGAEREVLCFDRAPYFSQRKGTISPVQEAATHRGVKYRVVYQQAVLEDPLIMAAVRNSNGLEEARTYPDVPVRMIIADEERALLLLPYGSTPGTDGARTDDPVDADAVLVHPSTLLEALVRLFDSIWSLAVPISSLDDSSWADEHRQLLQLLATGLTDASIARELGVSERTVQRRINRLHQLLGASPRFLLGVQAAKRGWI</sequence>
<dbReference type="SMART" id="SM00421">
    <property type="entry name" value="HTH_LUXR"/>
    <property type="match status" value="1"/>
</dbReference>
<dbReference type="AlphaFoldDB" id="A0A7Y9LCD3"/>
<evidence type="ECO:0000313" key="3">
    <source>
        <dbReference type="Proteomes" id="UP000569914"/>
    </source>
</evidence>
<dbReference type="RefSeq" id="WP_179750508.1">
    <property type="nucleotide sequence ID" value="NZ_JACCBU010000001.1"/>
</dbReference>
<dbReference type="GO" id="GO:0003677">
    <property type="term" value="F:DNA binding"/>
    <property type="evidence" value="ECO:0007669"/>
    <property type="project" value="UniProtKB-KW"/>
</dbReference>
<protein>
    <submittedName>
        <fullName evidence="2">DNA-binding CsgD family transcriptional regulator</fullName>
    </submittedName>
</protein>
<dbReference type="SUPFAM" id="SSF46894">
    <property type="entry name" value="C-terminal effector domain of the bipartite response regulators"/>
    <property type="match status" value="1"/>
</dbReference>
<feature type="domain" description="HTH luxR-type" evidence="1">
    <location>
        <begin position="264"/>
        <end position="313"/>
    </location>
</feature>
<gene>
    <name evidence="2" type="ORF">BKA15_002115</name>
</gene>
<dbReference type="GO" id="GO:0006355">
    <property type="term" value="P:regulation of DNA-templated transcription"/>
    <property type="evidence" value="ECO:0007669"/>
    <property type="project" value="InterPro"/>
</dbReference>
<organism evidence="2 3">
    <name type="scientific">Microlunatus parietis</name>
    <dbReference type="NCBI Taxonomy" id="682979"/>
    <lineage>
        <taxon>Bacteria</taxon>
        <taxon>Bacillati</taxon>
        <taxon>Actinomycetota</taxon>
        <taxon>Actinomycetes</taxon>
        <taxon>Propionibacteriales</taxon>
        <taxon>Propionibacteriaceae</taxon>
        <taxon>Microlunatus</taxon>
    </lineage>
</organism>
<dbReference type="Proteomes" id="UP000569914">
    <property type="component" value="Unassembled WGS sequence"/>
</dbReference>
<proteinExistence type="predicted"/>
<keyword evidence="2" id="KW-0238">DNA-binding</keyword>
<dbReference type="EMBL" id="JACCBU010000001">
    <property type="protein sequence ID" value="NYE70786.1"/>
    <property type="molecule type" value="Genomic_DNA"/>
</dbReference>
<accession>A0A7Y9LCD3</accession>